<feature type="compositionally biased region" description="Acidic residues" evidence="12">
    <location>
        <begin position="418"/>
        <end position="433"/>
    </location>
</feature>
<evidence type="ECO:0000256" key="2">
    <source>
        <dbReference type="ARBA" id="ARBA00004718"/>
    </source>
</evidence>
<evidence type="ECO:0000256" key="3">
    <source>
        <dbReference type="ARBA" id="ARBA00008212"/>
    </source>
</evidence>
<evidence type="ECO:0000256" key="5">
    <source>
        <dbReference type="ARBA" id="ARBA00022723"/>
    </source>
</evidence>
<evidence type="ECO:0000256" key="8">
    <source>
        <dbReference type="ARBA" id="ARBA00022833"/>
    </source>
</evidence>
<comment type="caution">
    <text evidence="14">The sequence shown here is derived from an EMBL/GenBank/DDBJ whole genome shotgun (WGS) entry which is preliminary data.</text>
</comment>
<dbReference type="Pfam" id="PF11789">
    <property type="entry name" value="zf-Nse"/>
    <property type="match status" value="1"/>
</dbReference>
<dbReference type="PROSITE" id="PS51044">
    <property type="entry name" value="ZF_SP_RING"/>
    <property type="match status" value="1"/>
</dbReference>
<evidence type="ECO:0000256" key="7">
    <source>
        <dbReference type="ARBA" id="ARBA00022786"/>
    </source>
</evidence>
<feature type="domain" description="SP-RING-type" evidence="13">
    <location>
        <begin position="271"/>
        <end position="374"/>
    </location>
</feature>
<feature type="region of interest" description="Disordered" evidence="12">
    <location>
        <begin position="154"/>
        <end position="197"/>
    </location>
</feature>
<feature type="compositionally biased region" description="Polar residues" evidence="12">
    <location>
        <begin position="181"/>
        <end position="197"/>
    </location>
</feature>
<keyword evidence="5" id="KW-0479">Metal-binding</keyword>
<comment type="similarity">
    <text evidence="3">Belongs to the NSE2 family.</text>
</comment>
<feature type="compositionally biased region" description="Low complexity" evidence="12">
    <location>
        <begin position="162"/>
        <end position="180"/>
    </location>
</feature>
<sequence length="455" mass="51050">MPSRIISRPSGAGQSTNTPTQHRDRNRLPDYQPVEFPLTAKAQQQLSSLIRRHPLNQFDAQLDSAIANITENMGAINDHHANNAAKLTSRQEKLNKLVANNAASPRIQAERTAIAEATTSLATQKDKVDTLTASMEKQLREMIDLQQQLIHTRDTLKDLTNTTSASSQRPSPRASAPESTFDPTDPTNSTPSSQPLASLFKSTLDSKTDRYNLLPLSRRYASNNSYRKFRTLLHDARHQHDDAPPPPPSEDTWFSDRRPAPGETGGLVSDDDDDVAVARESVSTRCPVTLQEFVEPVTSRKCPHSFEEAAIFEMIGKSTITITVREGHSFRDEEGTGKQAKAVQCPVPGCERMLTKRDLERDFVLKRRVERVRRAREVEDEEEEEEEEEEEDEDEGEQEEGEAGKGNGRGRKRRSDVVDVESGEEEEEEEEKEEAAGSVRTGTARRRRLKVSQEL</sequence>
<evidence type="ECO:0000313" key="14">
    <source>
        <dbReference type="EMBL" id="PNS15012.1"/>
    </source>
</evidence>
<evidence type="ECO:0000256" key="10">
    <source>
        <dbReference type="PROSITE-ProRule" id="PRU00452"/>
    </source>
</evidence>
<evidence type="ECO:0000256" key="12">
    <source>
        <dbReference type="SAM" id="MobiDB-lite"/>
    </source>
</evidence>
<protein>
    <recommendedName>
        <fullName evidence="13">SP-RING-type domain-containing protein</fullName>
    </recommendedName>
</protein>
<dbReference type="Gene3D" id="3.30.40.10">
    <property type="entry name" value="Zinc/RING finger domain, C3HC4 (zinc finger)"/>
    <property type="match status" value="1"/>
</dbReference>
<keyword evidence="4" id="KW-0808">Transferase</keyword>
<keyword evidence="9" id="KW-0539">Nucleus</keyword>
<dbReference type="GO" id="GO:0008270">
    <property type="term" value="F:zinc ion binding"/>
    <property type="evidence" value="ECO:0007669"/>
    <property type="project" value="UniProtKB-KW"/>
</dbReference>
<evidence type="ECO:0000256" key="6">
    <source>
        <dbReference type="ARBA" id="ARBA00022771"/>
    </source>
</evidence>
<dbReference type="GO" id="GO:0016925">
    <property type="term" value="P:protein sumoylation"/>
    <property type="evidence" value="ECO:0007669"/>
    <property type="project" value="UniProtKB-UniPathway"/>
</dbReference>
<dbReference type="SUPFAM" id="SSF57850">
    <property type="entry name" value="RING/U-box"/>
    <property type="match status" value="1"/>
</dbReference>
<dbReference type="InterPro" id="IPR004181">
    <property type="entry name" value="Znf_MIZ"/>
</dbReference>
<name>A0A2K1QJD8_9PEZI</name>
<feature type="compositionally biased region" description="Basic residues" evidence="12">
    <location>
        <begin position="443"/>
        <end position="455"/>
    </location>
</feature>
<evidence type="ECO:0000313" key="15">
    <source>
        <dbReference type="Proteomes" id="UP000243797"/>
    </source>
</evidence>
<dbReference type="PANTHER" id="PTHR21330">
    <property type="entry name" value="E3 SUMO-PROTEIN LIGASE NSE2"/>
    <property type="match status" value="1"/>
</dbReference>
<dbReference type="Proteomes" id="UP000243797">
    <property type="component" value="Unassembled WGS sequence"/>
</dbReference>
<keyword evidence="7" id="KW-0833">Ubl conjugation pathway</keyword>
<dbReference type="PANTHER" id="PTHR21330:SF1">
    <property type="entry name" value="E3 SUMO-PROTEIN LIGASE NSE2"/>
    <property type="match status" value="1"/>
</dbReference>
<dbReference type="AlphaFoldDB" id="A0A2K1QJD8"/>
<dbReference type="InterPro" id="IPR013083">
    <property type="entry name" value="Znf_RING/FYVE/PHD"/>
</dbReference>
<dbReference type="InParanoid" id="A0A2K1QJD8"/>
<dbReference type="GO" id="GO:0005634">
    <property type="term" value="C:nucleus"/>
    <property type="evidence" value="ECO:0007669"/>
    <property type="project" value="UniProtKB-SubCell"/>
</dbReference>
<evidence type="ECO:0000256" key="11">
    <source>
        <dbReference type="SAM" id="Coils"/>
    </source>
</evidence>
<reference evidence="14 15" key="1">
    <citation type="submission" date="2017-06" db="EMBL/GenBank/DDBJ databases">
        <title>Draft genome sequence of a variant of Elsinoe murrayae.</title>
        <authorList>
            <person name="Cheng Q."/>
        </authorList>
    </citation>
    <scope>NUCLEOTIDE SEQUENCE [LARGE SCALE GENOMIC DNA]</scope>
    <source>
        <strain evidence="14 15">CQ-2017a</strain>
    </source>
</reference>
<dbReference type="OrthoDB" id="756301at2759"/>
<comment type="pathway">
    <text evidence="2">Protein modification; protein sumoylation.</text>
</comment>
<feature type="compositionally biased region" description="Acidic residues" evidence="12">
    <location>
        <begin position="378"/>
        <end position="401"/>
    </location>
</feature>
<dbReference type="UniPathway" id="UPA00886"/>
<dbReference type="InterPro" id="IPR026846">
    <property type="entry name" value="Nse2(Mms21)"/>
</dbReference>
<proteinExistence type="inferred from homology"/>
<accession>A0A2K1QJD8</accession>
<feature type="coiled-coil region" evidence="11">
    <location>
        <begin position="121"/>
        <end position="148"/>
    </location>
</feature>
<dbReference type="CDD" id="cd16651">
    <property type="entry name" value="SPL-RING_NSE2"/>
    <property type="match status" value="1"/>
</dbReference>
<dbReference type="GO" id="GO:0000724">
    <property type="term" value="P:double-strand break repair via homologous recombination"/>
    <property type="evidence" value="ECO:0007669"/>
    <property type="project" value="InterPro"/>
</dbReference>
<evidence type="ECO:0000256" key="9">
    <source>
        <dbReference type="ARBA" id="ARBA00023242"/>
    </source>
</evidence>
<keyword evidence="8" id="KW-0862">Zinc</keyword>
<keyword evidence="6 10" id="KW-0863">Zinc-finger</keyword>
<dbReference type="GO" id="GO:0030915">
    <property type="term" value="C:Smc5-Smc6 complex"/>
    <property type="evidence" value="ECO:0007669"/>
    <property type="project" value="InterPro"/>
</dbReference>
<organism evidence="14 15">
    <name type="scientific">Sphaceloma murrayae</name>
    <dbReference type="NCBI Taxonomy" id="2082308"/>
    <lineage>
        <taxon>Eukaryota</taxon>
        <taxon>Fungi</taxon>
        <taxon>Dikarya</taxon>
        <taxon>Ascomycota</taxon>
        <taxon>Pezizomycotina</taxon>
        <taxon>Dothideomycetes</taxon>
        <taxon>Dothideomycetidae</taxon>
        <taxon>Myriangiales</taxon>
        <taxon>Elsinoaceae</taxon>
        <taxon>Sphaceloma</taxon>
    </lineage>
</organism>
<gene>
    <name evidence="14" type="ORF">CAC42_2241</name>
</gene>
<dbReference type="GO" id="GO:0061665">
    <property type="term" value="F:SUMO ligase activity"/>
    <property type="evidence" value="ECO:0007669"/>
    <property type="project" value="TreeGrafter"/>
</dbReference>
<keyword evidence="15" id="KW-1185">Reference proteome</keyword>
<dbReference type="EMBL" id="NKHZ01000081">
    <property type="protein sequence ID" value="PNS15012.1"/>
    <property type="molecule type" value="Genomic_DNA"/>
</dbReference>
<keyword evidence="11" id="KW-0175">Coiled coil</keyword>
<dbReference type="STRING" id="2082308.A0A2K1QJD8"/>
<feature type="region of interest" description="Disordered" evidence="12">
    <location>
        <begin position="238"/>
        <end position="271"/>
    </location>
</feature>
<evidence type="ECO:0000256" key="1">
    <source>
        <dbReference type="ARBA" id="ARBA00004123"/>
    </source>
</evidence>
<feature type="region of interest" description="Disordered" evidence="12">
    <location>
        <begin position="1"/>
        <end position="28"/>
    </location>
</feature>
<evidence type="ECO:0000256" key="4">
    <source>
        <dbReference type="ARBA" id="ARBA00022679"/>
    </source>
</evidence>
<comment type="subcellular location">
    <subcellularLocation>
        <location evidence="1">Nucleus</location>
    </subcellularLocation>
</comment>
<feature type="region of interest" description="Disordered" evidence="12">
    <location>
        <begin position="374"/>
        <end position="455"/>
    </location>
</feature>
<evidence type="ECO:0000259" key="13">
    <source>
        <dbReference type="PROSITE" id="PS51044"/>
    </source>
</evidence>